<comment type="caution">
    <text evidence="8">The sequence shown here is derived from an EMBL/GenBank/DDBJ whole genome shotgun (WGS) entry which is preliminary data.</text>
</comment>
<dbReference type="PANTHER" id="PTHR32071">
    <property type="entry name" value="TRANSCRIPTIONAL REGULATORY PROTEIN"/>
    <property type="match status" value="1"/>
</dbReference>
<dbReference type="InterPro" id="IPR003593">
    <property type="entry name" value="AAA+_ATPase"/>
</dbReference>
<dbReference type="Gene3D" id="3.30.450.20">
    <property type="entry name" value="PAS domain"/>
    <property type="match status" value="1"/>
</dbReference>
<dbReference type="Proteomes" id="UP000006443">
    <property type="component" value="Unassembled WGS sequence"/>
</dbReference>
<dbReference type="Pfam" id="PF25601">
    <property type="entry name" value="AAA_lid_14"/>
    <property type="match status" value="1"/>
</dbReference>
<organism evidence="8 9">
    <name type="scientific">Dethiobacter alkaliphilus AHT 1</name>
    <dbReference type="NCBI Taxonomy" id="555088"/>
    <lineage>
        <taxon>Bacteria</taxon>
        <taxon>Bacillati</taxon>
        <taxon>Bacillota</taxon>
        <taxon>Dethiobacteria</taxon>
        <taxon>Dethiobacterales</taxon>
        <taxon>Dethiobacteraceae</taxon>
        <taxon>Dethiobacter</taxon>
    </lineage>
</organism>
<dbReference type="InterPro" id="IPR025944">
    <property type="entry name" value="Sigma_54_int_dom_CS"/>
</dbReference>
<keyword evidence="4" id="KW-0238">DNA-binding</keyword>
<dbReference type="RefSeq" id="WP_008515265.1">
    <property type="nucleotide sequence ID" value="NZ_ACJM01000003.1"/>
</dbReference>
<keyword evidence="1" id="KW-0547">Nucleotide-binding</keyword>
<dbReference type="InterPro" id="IPR009057">
    <property type="entry name" value="Homeodomain-like_sf"/>
</dbReference>
<dbReference type="InterPro" id="IPR025662">
    <property type="entry name" value="Sigma_54_int_dom_ATP-bd_1"/>
</dbReference>
<dbReference type="PROSITE" id="PS00675">
    <property type="entry name" value="SIGMA54_INTERACT_1"/>
    <property type="match status" value="1"/>
</dbReference>
<dbReference type="PRINTS" id="PR01590">
    <property type="entry name" value="HTHFIS"/>
</dbReference>
<dbReference type="InterPro" id="IPR000014">
    <property type="entry name" value="PAS"/>
</dbReference>
<dbReference type="PROSITE" id="PS50045">
    <property type="entry name" value="SIGMA54_INTERACT_4"/>
    <property type="match status" value="1"/>
</dbReference>
<keyword evidence="2" id="KW-0067">ATP-binding</keyword>
<dbReference type="STRING" id="555088.DealDRAFT_0902"/>
<dbReference type="SMART" id="SM00382">
    <property type="entry name" value="AAA"/>
    <property type="match status" value="1"/>
</dbReference>
<dbReference type="Gene3D" id="3.40.50.300">
    <property type="entry name" value="P-loop containing nucleotide triphosphate hydrolases"/>
    <property type="match status" value="1"/>
</dbReference>
<dbReference type="eggNOG" id="COG3829">
    <property type="taxonomic scope" value="Bacteria"/>
</dbReference>
<dbReference type="GO" id="GO:0005524">
    <property type="term" value="F:ATP binding"/>
    <property type="evidence" value="ECO:0007669"/>
    <property type="project" value="UniProtKB-KW"/>
</dbReference>
<evidence type="ECO:0000313" key="9">
    <source>
        <dbReference type="Proteomes" id="UP000006443"/>
    </source>
</evidence>
<evidence type="ECO:0000259" key="6">
    <source>
        <dbReference type="PROSITE" id="PS50045"/>
    </source>
</evidence>
<evidence type="ECO:0000256" key="3">
    <source>
        <dbReference type="ARBA" id="ARBA00023015"/>
    </source>
</evidence>
<dbReference type="Pfam" id="PF00158">
    <property type="entry name" value="Sigma54_activat"/>
    <property type="match status" value="1"/>
</dbReference>
<dbReference type="InterPro" id="IPR002197">
    <property type="entry name" value="HTH_Fis"/>
</dbReference>
<dbReference type="GO" id="GO:0043565">
    <property type="term" value="F:sequence-specific DNA binding"/>
    <property type="evidence" value="ECO:0007669"/>
    <property type="project" value="InterPro"/>
</dbReference>
<keyword evidence="5" id="KW-0804">Transcription</keyword>
<dbReference type="InterPro" id="IPR058031">
    <property type="entry name" value="AAA_lid_NorR"/>
</dbReference>
<dbReference type="CDD" id="cd00009">
    <property type="entry name" value="AAA"/>
    <property type="match status" value="1"/>
</dbReference>
<protein>
    <submittedName>
        <fullName evidence="8">PAS modulated sigma54 specific transcriptional regulator, Fis family</fullName>
    </submittedName>
</protein>
<reference evidence="8 9" key="1">
    <citation type="submission" date="2009-02" db="EMBL/GenBank/DDBJ databases">
        <title>Sequencing of the draft genome and assembly of Dethiobacter alkaliphilus AHT 1.</title>
        <authorList>
            <consortium name="US DOE Joint Genome Institute (JGI-PGF)"/>
            <person name="Lucas S."/>
            <person name="Copeland A."/>
            <person name="Lapidus A."/>
            <person name="Glavina del Rio T."/>
            <person name="Dalin E."/>
            <person name="Tice H."/>
            <person name="Bruce D."/>
            <person name="Goodwin L."/>
            <person name="Pitluck S."/>
            <person name="Larimer F."/>
            <person name="Land M.L."/>
            <person name="Hauser L."/>
            <person name="Muyzer G."/>
        </authorList>
    </citation>
    <scope>NUCLEOTIDE SEQUENCE [LARGE SCALE GENOMIC DNA]</scope>
    <source>
        <strain evidence="8 9">AHT 1</strain>
    </source>
</reference>
<dbReference type="PROSITE" id="PS50112">
    <property type="entry name" value="PAS"/>
    <property type="match status" value="1"/>
</dbReference>
<dbReference type="SUPFAM" id="SSF52540">
    <property type="entry name" value="P-loop containing nucleoside triphosphate hydrolases"/>
    <property type="match status" value="1"/>
</dbReference>
<feature type="domain" description="Sigma-54 factor interaction" evidence="6">
    <location>
        <begin position="156"/>
        <end position="385"/>
    </location>
</feature>
<dbReference type="InterPro" id="IPR025943">
    <property type="entry name" value="Sigma_54_int_dom_ATP-bd_2"/>
</dbReference>
<dbReference type="SMART" id="SM00091">
    <property type="entry name" value="PAS"/>
    <property type="match status" value="1"/>
</dbReference>
<dbReference type="SUPFAM" id="SSF46689">
    <property type="entry name" value="Homeodomain-like"/>
    <property type="match status" value="1"/>
</dbReference>
<evidence type="ECO:0000259" key="7">
    <source>
        <dbReference type="PROSITE" id="PS50112"/>
    </source>
</evidence>
<dbReference type="Pfam" id="PF02954">
    <property type="entry name" value="HTH_8"/>
    <property type="match status" value="1"/>
</dbReference>
<proteinExistence type="predicted"/>
<dbReference type="PROSITE" id="PS00688">
    <property type="entry name" value="SIGMA54_INTERACT_3"/>
    <property type="match status" value="1"/>
</dbReference>
<dbReference type="Gene3D" id="1.10.10.60">
    <property type="entry name" value="Homeodomain-like"/>
    <property type="match status" value="1"/>
</dbReference>
<dbReference type="InterPro" id="IPR013767">
    <property type="entry name" value="PAS_fold"/>
</dbReference>
<dbReference type="InterPro" id="IPR027417">
    <property type="entry name" value="P-loop_NTPase"/>
</dbReference>
<dbReference type="CDD" id="cd00130">
    <property type="entry name" value="PAS"/>
    <property type="match status" value="1"/>
</dbReference>
<evidence type="ECO:0000256" key="5">
    <source>
        <dbReference type="ARBA" id="ARBA00023163"/>
    </source>
</evidence>
<dbReference type="EMBL" id="ACJM01000003">
    <property type="protein sequence ID" value="EEG78487.1"/>
    <property type="molecule type" value="Genomic_DNA"/>
</dbReference>
<dbReference type="Gene3D" id="1.10.8.60">
    <property type="match status" value="1"/>
</dbReference>
<dbReference type="InterPro" id="IPR002078">
    <property type="entry name" value="Sigma_54_int"/>
</dbReference>
<gene>
    <name evidence="8" type="ORF">DealDRAFT_0902</name>
</gene>
<dbReference type="PROSITE" id="PS00676">
    <property type="entry name" value="SIGMA54_INTERACT_2"/>
    <property type="match status" value="1"/>
</dbReference>
<dbReference type="OrthoDB" id="9803970at2"/>
<evidence type="ECO:0000313" key="8">
    <source>
        <dbReference type="EMBL" id="EEG78487.1"/>
    </source>
</evidence>
<dbReference type="NCBIfam" id="TIGR00229">
    <property type="entry name" value="sensory_box"/>
    <property type="match status" value="1"/>
</dbReference>
<dbReference type="SUPFAM" id="SSF55785">
    <property type="entry name" value="PYP-like sensor domain (PAS domain)"/>
    <property type="match status" value="1"/>
</dbReference>
<keyword evidence="3" id="KW-0805">Transcription regulation</keyword>
<dbReference type="FunFam" id="3.40.50.300:FF:000006">
    <property type="entry name" value="DNA-binding transcriptional regulator NtrC"/>
    <property type="match status" value="1"/>
</dbReference>
<evidence type="ECO:0000256" key="4">
    <source>
        <dbReference type="ARBA" id="ARBA00023125"/>
    </source>
</evidence>
<dbReference type="PANTHER" id="PTHR32071:SF57">
    <property type="entry name" value="C4-DICARBOXYLATE TRANSPORT TRANSCRIPTIONAL REGULATORY PROTEIN DCTD"/>
    <property type="match status" value="1"/>
</dbReference>
<dbReference type="InterPro" id="IPR035965">
    <property type="entry name" value="PAS-like_dom_sf"/>
</dbReference>
<accession>C0GEJ3</accession>
<feature type="domain" description="PAS" evidence="7">
    <location>
        <begin position="22"/>
        <end position="69"/>
    </location>
</feature>
<dbReference type="GO" id="GO:0006355">
    <property type="term" value="P:regulation of DNA-templated transcription"/>
    <property type="evidence" value="ECO:0007669"/>
    <property type="project" value="InterPro"/>
</dbReference>
<evidence type="ECO:0000256" key="1">
    <source>
        <dbReference type="ARBA" id="ARBA00022741"/>
    </source>
</evidence>
<name>C0GEJ3_DETAL</name>
<dbReference type="Pfam" id="PF00989">
    <property type="entry name" value="PAS"/>
    <property type="match status" value="1"/>
</dbReference>
<keyword evidence="9" id="KW-1185">Reference proteome</keyword>
<dbReference type="AlphaFoldDB" id="C0GEJ3"/>
<sequence>MDSELAKIFKAKDTSCNVCKIYEYILNVIPEPIALVDNEGYVVFFNKQYQEFLNISDEEAIGKHVTEIIENTRLHVVISTEKPEIDYLQNIKGREAIVQRIPVFMDGKLLGAIGKISFRDVDEVKSLAKKLQVAENKAKKFENELRYTATYDFADILGVSQSITAVKRLAHKVAATNTNVLIQGETGVGKELFAHAIHNNSNSCNGPFVSINCAAIPQDLLESELFGYDEGAFTGARKNGKIGKFELADGGTIFLDEIGDMPLGMQSKLLRVLQDRQFERVGGLTRQKVDVRVIAATNVNIEDKVRNNEFRADLFYRLNTISLIIPPLRERYEDISLIVDKSLKNLNSSEYGNKRFSSQAMQTLTMYDWPGNIRELLNVVERLFFLVDSDLVEENHVKQALSGINSEERKSNTNALEDQIHLTEKDAIINALESCNGNKAQAAKLLGIHRTTLYQKMKKLNM</sequence>
<evidence type="ECO:0000256" key="2">
    <source>
        <dbReference type="ARBA" id="ARBA00022840"/>
    </source>
</evidence>